<evidence type="ECO:0000313" key="5">
    <source>
        <dbReference type="Proteomes" id="UP000646827"/>
    </source>
</evidence>
<accession>A0A8H7VH05</accession>
<dbReference type="InterPro" id="IPR003737">
    <property type="entry name" value="GlcNAc_PI_deacetylase-related"/>
</dbReference>
<dbReference type="GO" id="GO:0000225">
    <property type="term" value="F:N-acetylglucosaminylphosphatidylinositol deacetylase activity"/>
    <property type="evidence" value="ECO:0007669"/>
    <property type="project" value="UniProtKB-EC"/>
</dbReference>
<comment type="similarity">
    <text evidence="1">Belongs to the PIGL family.</text>
</comment>
<dbReference type="GO" id="GO:0016020">
    <property type="term" value="C:membrane"/>
    <property type="evidence" value="ECO:0007669"/>
    <property type="project" value="GOC"/>
</dbReference>
<feature type="signal peptide" evidence="3">
    <location>
        <begin position="1"/>
        <end position="18"/>
    </location>
</feature>
<sequence length="264" mass="29860">MWTSVLSISLLASILVYTYHVLANFQQPSTIKSKQVLILTAHPDDECMFFGPTITALRSGSSKTRVHVLCLSTGNADGLGMTRKKELTRSCQVMGIPPSNVKALDHEGLQDGMKNTWSPTLIADILKDYVSKHKIDTIITFDDYGVSGHPNHVAAYNGAKHFIQKESCKNENNKIKLFKLSSILLPRKYIGIGDLIYMAIEQRLFGHKQDNEDIVFVSSPINYLVTHKAMRRHDSQLVWFRWLYVTFSRYMFVNQLVAVIPSPV</sequence>
<dbReference type="GO" id="GO:0006506">
    <property type="term" value="P:GPI anchor biosynthetic process"/>
    <property type="evidence" value="ECO:0007669"/>
    <property type="project" value="UniProtKB-UniPathway"/>
</dbReference>
<keyword evidence="3" id="KW-0732">Signal</keyword>
<dbReference type="OrthoDB" id="440160at2759"/>
<keyword evidence="5" id="KW-1185">Reference proteome</keyword>
<reference evidence="4 5" key="1">
    <citation type="submission" date="2020-12" db="EMBL/GenBank/DDBJ databases">
        <title>Metabolic potential, ecology and presence of endohyphal bacteria is reflected in genomic diversity of Mucoromycotina.</title>
        <authorList>
            <person name="Muszewska A."/>
            <person name="Okrasinska A."/>
            <person name="Steczkiewicz K."/>
            <person name="Drgas O."/>
            <person name="Orlowska M."/>
            <person name="Perlinska-Lenart U."/>
            <person name="Aleksandrzak-Piekarczyk T."/>
            <person name="Szatraj K."/>
            <person name="Zielenkiewicz U."/>
            <person name="Pilsyk S."/>
            <person name="Malc E."/>
            <person name="Mieczkowski P."/>
            <person name="Kruszewska J.S."/>
            <person name="Biernat P."/>
            <person name="Pawlowska J."/>
        </authorList>
    </citation>
    <scope>NUCLEOTIDE SEQUENCE [LARGE SCALE GENOMIC DNA]</scope>
    <source>
        <strain evidence="4 5">CBS 142.35</strain>
    </source>
</reference>
<dbReference type="Proteomes" id="UP000646827">
    <property type="component" value="Unassembled WGS sequence"/>
</dbReference>
<proteinExistence type="inferred from homology"/>
<evidence type="ECO:0000256" key="3">
    <source>
        <dbReference type="SAM" id="SignalP"/>
    </source>
</evidence>
<dbReference type="PANTHER" id="PTHR12993:SF11">
    <property type="entry name" value="N-ACETYLGLUCOSAMINYL-PHOSPHATIDYLINOSITOL DE-N-ACETYLASE"/>
    <property type="match status" value="1"/>
</dbReference>
<dbReference type="InterPro" id="IPR024078">
    <property type="entry name" value="LmbE-like_dom_sf"/>
</dbReference>
<name>A0A8H7VH05_9FUNG</name>
<dbReference type="Pfam" id="PF02585">
    <property type="entry name" value="PIG-L"/>
    <property type="match status" value="1"/>
</dbReference>
<protein>
    <recommendedName>
        <fullName evidence="2">N-acetylglucosaminylphosphatidylinositol deacetylase</fullName>
        <ecNumber evidence="2">3.5.1.89</ecNumber>
    </recommendedName>
</protein>
<dbReference type="UniPathway" id="UPA00196"/>
<organism evidence="4 5">
    <name type="scientific">Circinella minor</name>
    <dbReference type="NCBI Taxonomy" id="1195481"/>
    <lineage>
        <taxon>Eukaryota</taxon>
        <taxon>Fungi</taxon>
        <taxon>Fungi incertae sedis</taxon>
        <taxon>Mucoromycota</taxon>
        <taxon>Mucoromycotina</taxon>
        <taxon>Mucoromycetes</taxon>
        <taxon>Mucorales</taxon>
        <taxon>Lichtheimiaceae</taxon>
        <taxon>Circinella</taxon>
    </lineage>
</organism>
<evidence type="ECO:0000256" key="1">
    <source>
        <dbReference type="ARBA" id="ARBA00006066"/>
    </source>
</evidence>
<dbReference type="PANTHER" id="PTHR12993">
    <property type="entry name" value="N-ACETYLGLUCOSAMINYL-PHOSPHATIDYLINOSITOL DE-N-ACETYLASE-RELATED"/>
    <property type="match status" value="1"/>
</dbReference>
<evidence type="ECO:0000256" key="2">
    <source>
        <dbReference type="ARBA" id="ARBA00012176"/>
    </source>
</evidence>
<gene>
    <name evidence="4" type="ORF">INT45_008315</name>
</gene>
<dbReference type="EC" id="3.5.1.89" evidence="2"/>
<dbReference type="EMBL" id="JAEPRB010000078">
    <property type="protein sequence ID" value="KAG2222651.1"/>
    <property type="molecule type" value="Genomic_DNA"/>
</dbReference>
<dbReference type="Gene3D" id="3.40.50.10320">
    <property type="entry name" value="LmbE-like"/>
    <property type="match status" value="1"/>
</dbReference>
<dbReference type="SUPFAM" id="SSF102588">
    <property type="entry name" value="LmbE-like"/>
    <property type="match status" value="1"/>
</dbReference>
<dbReference type="GO" id="GO:0005783">
    <property type="term" value="C:endoplasmic reticulum"/>
    <property type="evidence" value="ECO:0007669"/>
    <property type="project" value="TreeGrafter"/>
</dbReference>
<dbReference type="AlphaFoldDB" id="A0A8H7VH05"/>
<feature type="chain" id="PRO_5034230620" description="N-acetylglucosaminylphosphatidylinositol deacetylase" evidence="3">
    <location>
        <begin position="19"/>
        <end position="264"/>
    </location>
</feature>
<comment type="caution">
    <text evidence="4">The sequence shown here is derived from an EMBL/GenBank/DDBJ whole genome shotgun (WGS) entry which is preliminary data.</text>
</comment>
<evidence type="ECO:0000313" key="4">
    <source>
        <dbReference type="EMBL" id="KAG2222651.1"/>
    </source>
</evidence>